<dbReference type="Proteomes" id="UP001143474">
    <property type="component" value="Unassembled WGS sequence"/>
</dbReference>
<feature type="compositionally biased region" description="Polar residues" evidence="1">
    <location>
        <begin position="130"/>
        <end position="140"/>
    </location>
</feature>
<evidence type="ECO:0000313" key="2">
    <source>
        <dbReference type="EMBL" id="GLK09653.1"/>
    </source>
</evidence>
<evidence type="ECO:0000256" key="1">
    <source>
        <dbReference type="SAM" id="MobiDB-lite"/>
    </source>
</evidence>
<reference evidence="2" key="1">
    <citation type="journal article" date="2014" name="Int. J. Syst. Evol. Microbiol.">
        <title>Complete genome sequence of Corynebacterium casei LMG S-19264T (=DSM 44701T), isolated from a smear-ripened cheese.</title>
        <authorList>
            <consortium name="US DOE Joint Genome Institute (JGI-PGF)"/>
            <person name="Walter F."/>
            <person name="Albersmeier A."/>
            <person name="Kalinowski J."/>
            <person name="Ruckert C."/>
        </authorList>
    </citation>
    <scope>NUCLEOTIDE SEQUENCE</scope>
    <source>
        <strain evidence="2">VKM Ac-2007</strain>
    </source>
</reference>
<comment type="caution">
    <text evidence="2">The sequence shown here is derived from an EMBL/GenBank/DDBJ whole genome shotgun (WGS) entry which is preliminary data.</text>
</comment>
<dbReference type="RefSeq" id="WP_271218102.1">
    <property type="nucleotide sequence ID" value="NZ_BAAAVD010000045.1"/>
</dbReference>
<keyword evidence="3" id="KW-1185">Reference proteome</keyword>
<accession>A0A9W6I1T3</accession>
<evidence type="ECO:0008006" key="4">
    <source>
        <dbReference type="Google" id="ProtNLM"/>
    </source>
</evidence>
<dbReference type="EMBL" id="BSEV01000005">
    <property type="protein sequence ID" value="GLK09653.1"/>
    <property type="molecule type" value="Genomic_DNA"/>
</dbReference>
<gene>
    <name evidence="2" type="ORF">GCM10017600_30590</name>
</gene>
<sequence length="140" mass="15294">MSRVFDGSFEVQNRDDIGSPWFTEGSDWKGIDRRNFKRHTGDNNAFTWSTGRQWNAILQTVPVTPNTEYELTGWVNTSDRVNAGFFGARQAGFWPPPGVPPPAVTIASPPPGPAGPSTAARSRGPLGTRLPSSRQQPTAR</sequence>
<organism evidence="2 3">
    <name type="scientific">Streptosporangium carneum</name>
    <dbReference type="NCBI Taxonomy" id="47481"/>
    <lineage>
        <taxon>Bacteria</taxon>
        <taxon>Bacillati</taxon>
        <taxon>Actinomycetota</taxon>
        <taxon>Actinomycetes</taxon>
        <taxon>Streptosporangiales</taxon>
        <taxon>Streptosporangiaceae</taxon>
        <taxon>Streptosporangium</taxon>
    </lineage>
</organism>
<evidence type="ECO:0000313" key="3">
    <source>
        <dbReference type="Proteomes" id="UP001143474"/>
    </source>
</evidence>
<feature type="compositionally biased region" description="Pro residues" evidence="1">
    <location>
        <begin position="94"/>
        <end position="114"/>
    </location>
</feature>
<dbReference type="Gene3D" id="2.60.120.260">
    <property type="entry name" value="Galactose-binding domain-like"/>
    <property type="match status" value="1"/>
</dbReference>
<name>A0A9W6I1T3_9ACTN</name>
<proteinExistence type="predicted"/>
<reference evidence="2" key="2">
    <citation type="submission" date="2023-01" db="EMBL/GenBank/DDBJ databases">
        <authorList>
            <person name="Sun Q."/>
            <person name="Evtushenko L."/>
        </authorList>
    </citation>
    <scope>NUCLEOTIDE SEQUENCE</scope>
    <source>
        <strain evidence="2">VKM Ac-2007</strain>
    </source>
</reference>
<protein>
    <recommendedName>
        <fullName evidence="4">CBM-cenC domain-containing protein</fullName>
    </recommendedName>
</protein>
<feature type="region of interest" description="Disordered" evidence="1">
    <location>
        <begin position="93"/>
        <end position="140"/>
    </location>
</feature>
<dbReference type="AlphaFoldDB" id="A0A9W6I1T3"/>